<dbReference type="PANTHER" id="PTHR23429">
    <property type="entry name" value="GLUCOSE-6-PHOSPHATE 1-DEHYDROGENASE G6PD"/>
    <property type="match status" value="1"/>
</dbReference>
<dbReference type="Pfam" id="PF02781">
    <property type="entry name" value="G6PD_C"/>
    <property type="match status" value="1"/>
</dbReference>
<comment type="pathway">
    <text evidence="1">Carbohydrate degradation; pentose phosphate pathway; D-ribulose 5-phosphate from D-glucose 6-phosphate (oxidative stage): step 1/3.</text>
</comment>
<protein>
    <submittedName>
        <fullName evidence="8">Glucose-6-phosphate 1-dehydrogenase</fullName>
    </submittedName>
</protein>
<dbReference type="NCBIfam" id="NF009492">
    <property type="entry name" value="PRK12853.1-3"/>
    <property type="match status" value="1"/>
</dbReference>
<proteinExistence type="predicted"/>
<accession>A0ABM7LP96</accession>
<dbReference type="PIRSF" id="PIRSF000110">
    <property type="entry name" value="G6PD"/>
    <property type="match status" value="1"/>
</dbReference>
<dbReference type="EMBL" id="AP023356">
    <property type="protein sequence ID" value="BCJ41030.1"/>
    <property type="molecule type" value="Genomic_DNA"/>
</dbReference>
<keyword evidence="4" id="KW-0560">Oxidoreductase</keyword>
<evidence type="ECO:0000256" key="3">
    <source>
        <dbReference type="ARBA" id="ARBA00022857"/>
    </source>
</evidence>
<dbReference type="Proteomes" id="UP000676967">
    <property type="component" value="Chromosome"/>
</dbReference>
<evidence type="ECO:0000313" key="9">
    <source>
        <dbReference type="Proteomes" id="UP000676967"/>
    </source>
</evidence>
<feature type="domain" description="Glucose-6-phosphate dehydrogenase C-terminal" evidence="7">
    <location>
        <begin position="179"/>
        <end position="443"/>
    </location>
</feature>
<dbReference type="InterPro" id="IPR022674">
    <property type="entry name" value="G6P_DH_NAD-bd"/>
</dbReference>
<dbReference type="RefSeq" id="WP_189332592.1">
    <property type="nucleotide sequence ID" value="NZ_AP023356.1"/>
</dbReference>
<evidence type="ECO:0000259" key="7">
    <source>
        <dbReference type="Pfam" id="PF02781"/>
    </source>
</evidence>
<evidence type="ECO:0000256" key="5">
    <source>
        <dbReference type="ARBA" id="ARBA00023277"/>
    </source>
</evidence>
<evidence type="ECO:0000256" key="4">
    <source>
        <dbReference type="ARBA" id="ARBA00023002"/>
    </source>
</evidence>
<evidence type="ECO:0000313" key="8">
    <source>
        <dbReference type="EMBL" id="BCJ41030.1"/>
    </source>
</evidence>
<dbReference type="Gene3D" id="3.30.360.10">
    <property type="entry name" value="Dihydrodipicolinate Reductase, domain 2"/>
    <property type="match status" value="1"/>
</dbReference>
<dbReference type="Gene3D" id="3.40.50.720">
    <property type="entry name" value="NAD(P)-binding Rossmann-like Domain"/>
    <property type="match status" value="1"/>
</dbReference>
<sequence>MTKQDATQTLVILGASGDLTARLLLPGLGALLAAGDAPPVTLVGAGTDEWDAERWRERVATAFGEHGKAKRAAETLDRTRYVRADVTQPDDLRRLLDGADGAISIFFALPPAVTVKACEALLDVGLPEGTRLVLEKPFGTSASSAASLNRLLTRLAPEERIHRVDHFLGKSTVLNILGLRFANRIFEPLLGSEHVESVDIVFDEELALEGRAGYYDKAGALADMIQSHLLQILALLTMEAPLSLDPQVFRDGIAEALRAVRLWGGDPKASSVRARYAGYAGEAGVDPARQTETLAEIVLAVDNWRWAGVPFRLRSGKALGTGRKEAVILFKEPPRIPDGFRGPDQPDRLRISFGPDRLALDFDINGPGDPFVLDPVTLEAEFGPGELPPYGEVLRGVFEDDPLLSVRGDVAEQCWRIVEPVQAAWRAGEVPLLEYPVGSSGPQD</sequence>
<name>A0ABM7LP96_9ACTN</name>
<organism evidence="8 9">
    <name type="scientific">Actinoplanes ianthinogenes</name>
    <dbReference type="NCBI Taxonomy" id="122358"/>
    <lineage>
        <taxon>Bacteria</taxon>
        <taxon>Bacillati</taxon>
        <taxon>Actinomycetota</taxon>
        <taxon>Actinomycetes</taxon>
        <taxon>Micromonosporales</taxon>
        <taxon>Micromonosporaceae</taxon>
        <taxon>Actinoplanes</taxon>
    </lineage>
</organism>
<keyword evidence="3" id="KW-0521">NADP</keyword>
<dbReference type="SUPFAM" id="SSF55347">
    <property type="entry name" value="Glyceraldehyde-3-phosphate dehydrogenase-like, C-terminal domain"/>
    <property type="match status" value="1"/>
</dbReference>
<evidence type="ECO:0000259" key="6">
    <source>
        <dbReference type="Pfam" id="PF00479"/>
    </source>
</evidence>
<dbReference type="InterPro" id="IPR036291">
    <property type="entry name" value="NAD(P)-bd_dom_sf"/>
</dbReference>
<dbReference type="PANTHER" id="PTHR23429:SF0">
    <property type="entry name" value="GLUCOSE-6-PHOSPHATE 1-DEHYDROGENASE"/>
    <property type="match status" value="1"/>
</dbReference>
<dbReference type="InterPro" id="IPR001282">
    <property type="entry name" value="G6P_DH"/>
</dbReference>
<reference evidence="8 9" key="1">
    <citation type="submission" date="2020-08" db="EMBL/GenBank/DDBJ databases">
        <title>Whole genome shotgun sequence of Actinoplanes ianthinogenes NBRC 13996.</title>
        <authorList>
            <person name="Komaki H."/>
            <person name="Tamura T."/>
        </authorList>
    </citation>
    <scope>NUCLEOTIDE SEQUENCE [LARGE SCALE GENOMIC DNA]</scope>
    <source>
        <strain evidence="8 9">NBRC 13996</strain>
    </source>
</reference>
<evidence type="ECO:0000256" key="2">
    <source>
        <dbReference type="ARBA" id="ARBA00022526"/>
    </source>
</evidence>
<gene>
    <name evidence="8" type="primary">zwf_2</name>
    <name evidence="8" type="ORF">Aiant_16870</name>
</gene>
<feature type="domain" description="Glucose-6-phosphate dehydrogenase NAD-binding" evidence="6">
    <location>
        <begin position="11"/>
        <end position="175"/>
    </location>
</feature>
<keyword evidence="5" id="KW-0119">Carbohydrate metabolism</keyword>
<keyword evidence="9" id="KW-1185">Reference proteome</keyword>
<dbReference type="SUPFAM" id="SSF51735">
    <property type="entry name" value="NAD(P)-binding Rossmann-fold domains"/>
    <property type="match status" value="1"/>
</dbReference>
<dbReference type="PRINTS" id="PR00079">
    <property type="entry name" value="G6PDHDRGNASE"/>
</dbReference>
<dbReference type="Pfam" id="PF00479">
    <property type="entry name" value="G6PD_N"/>
    <property type="match status" value="1"/>
</dbReference>
<dbReference type="InterPro" id="IPR022675">
    <property type="entry name" value="G6P_DH_C"/>
</dbReference>
<keyword evidence="2" id="KW-0313">Glucose metabolism</keyword>
<evidence type="ECO:0000256" key="1">
    <source>
        <dbReference type="ARBA" id="ARBA00004937"/>
    </source>
</evidence>